<dbReference type="InterPro" id="IPR039777">
    <property type="entry name" value="IFRD"/>
</dbReference>
<feature type="region of interest" description="Disordered" evidence="2">
    <location>
        <begin position="359"/>
        <end position="385"/>
    </location>
</feature>
<dbReference type="SUPFAM" id="SSF48371">
    <property type="entry name" value="ARM repeat"/>
    <property type="match status" value="1"/>
</dbReference>
<feature type="compositionally biased region" description="Acidic residues" evidence="2">
    <location>
        <begin position="59"/>
        <end position="69"/>
    </location>
</feature>
<feature type="domain" description="Interferon-related developmental regulator N-terminal" evidence="3">
    <location>
        <begin position="73"/>
        <end position="356"/>
    </location>
</feature>
<dbReference type="PANTHER" id="PTHR12354:SF1">
    <property type="entry name" value="INTERFERON-RELATED DEVELOPMENTAL REGULATOR 1"/>
    <property type="match status" value="1"/>
</dbReference>
<organism evidence="4 5">
    <name type="scientific">Pleurostoma richardsiae</name>
    <dbReference type="NCBI Taxonomy" id="41990"/>
    <lineage>
        <taxon>Eukaryota</taxon>
        <taxon>Fungi</taxon>
        <taxon>Dikarya</taxon>
        <taxon>Ascomycota</taxon>
        <taxon>Pezizomycotina</taxon>
        <taxon>Sordariomycetes</taxon>
        <taxon>Sordariomycetidae</taxon>
        <taxon>Calosphaeriales</taxon>
        <taxon>Pleurostomataceae</taxon>
        <taxon>Pleurostoma</taxon>
    </lineage>
</organism>
<accession>A0AA38RTS7</accession>
<protein>
    <submittedName>
        <fullName evidence="4">Interferon-related developmental regulator 1</fullName>
    </submittedName>
</protein>
<evidence type="ECO:0000256" key="1">
    <source>
        <dbReference type="ARBA" id="ARBA00008828"/>
    </source>
</evidence>
<feature type="compositionally biased region" description="Polar residues" evidence="2">
    <location>
        <begin position="25"/>
        <end position="39"/>
    </location>
</feature>
<evidence type="ECO:0000259" key="3">
    <source>
        <dbReference type="Pfam" id="PF05004"/>
    </source>
</evidence>
<comment type="caution">
    <text evidence="4">The sequence shown here is derived from an EMBL/GenBank/DDBJ whole genome shotgun (WGS) entry which is preliminary data.</text>
</comment>
<dbReference type="Proteomes" id="UP001174694">
    <property type="component" value="Unassembled WGS sequence"/>
</dbReference>
<name>A0AA38RTS7_9PEZI</name>
<dbReference type="InterPro" id="IPR016024">
    <property type="entry name" value="ARM-type_fold"/>
</dbReference>
<keyword evidence="5" id="KW-1185">Reference proteome</keyword>
<sequence length="474" mass="51937">MHDLRKRILLESGKTASRKARSRPESLQGSASHSPDSSPGHSRSGSRTASRAGSRYASEDEDLESEFDDSMTMSTNSASEDDENNRSAWAERLQDRVSQLLSSNSSDRKRMGISDRENILRAYLHLVRHYYANSELGGRFSDIVQALMKSARSGGSALEQSTALQALSVTILTCPSETVFETVMSPLKVVIDDAEDHGVKAHAIYALTVASLYGDGSIHAAEAILEYLIEIIESDGEIVNAFDSGPVVAAAMHGWGFIASHLADLSEQSEQAMDAFVDQLDSSDVDVQTGAGSNIALLFESAREYEEESGETLPLRYDPKKLIRQMKEISRGSKSISKKDRRHLRTDFSSIITSLELGKGPGYSTSGRPAVNPHLGGSNPDGEESEIQEFGYREKIRVHNVYITINSWALSAKVEVLKALLAGGFATHFSDNPVVHECLESAEIERIVNPNLLRKEFLAEKRRDASGSGRRVRS</sequence>
<gene>
    <name evidence="4" type="ORF">NKR23_g1268</name>
</gene>
<proteinExistence type="inferred from homology"/>
<evidence type="ECO:0000313" key="5">
    <source>
        <dbReference type="Proteomes" id="UP001174694"/>
    </source>
</evidence>
<evidence type="ECO:0000256" key="2">
    <source>
        <dbReference type="SAM" id="MobiDB-lite"/>
    </source>
</evidence>
<feature type="compositionally biased region" description="Low complexity" evidence="2">
    <location>
        <begin position="40"/>
        <end position="56"/>
    </location>
</feature>
<dbReference type="Pfam" id="PF05004">
    <property type="entry name" value="IFRD"/>
    <property type="match status" value="1"/>
</dbReference>
<dbReference type="InterPro" id="IPR011989">
    <property type="entry name" value="ARM-like"/>
</dbReference>
<reference evidence="4" key="1">
    <citation type="submission" date="2022-07" db="EMBL/GenBank/DDBJ databases">
        <title>Fungi with potential for degradation of polypropylene.</title>
        <authorList>
            <person name="Gostincar C."/>
        </authorList>
    </citation>
    <scope>NUCLEOTIDE SEQUENCE</scope>
    <source>
        <strain evidence="4">EXF-13308</strain>
    </source>
</reference>
<dbReference type="AlphaFoldDB" id="A0AA38RTS7"/>
<dbReference type="Gene3D" id="1.25.10.10">
    <property type="entry name" value="Leucine-rich Repeat Variant"/>
    <property type="match status" value="1"/>
</dbReference>
<evidence type="ECO:0000313" key="4">
    <source>
        <dbReference type="EMBL" id="KAJ9156557.1"/>
    </source>
</evidence>
<dbReference type="PANTHER" id="PTHR12354">
    <property type="entry name" value="INTERFERON-RELATED DEVELOPMENTAL REGULATOR"/>
    <property type="match status" value="1"/>
</dbReference>
<feature type="region of interest" description="Disordered" evidence="2">
    <location>
        <begin position="1"/>
        <end position="86"/>
    </location>
</feature>
<comment type="similarity">
    <text evidence="1">Belongs to the IFRD family.</text>
</comment>
<dbReference type="InterPro" id="IPR007701">
    <property type="entry name" value="Interferon-rel_develop_reg_N"/>
</dbReference>
<dbReference type="EMBL" id="JANBVO010000002">
    <property type="protein sequence ID" value="KAJ9156557.1"/>
    <property type="molecule type" value="Genomic_DNA"/>
</dbReference>